<reference evidence="3 4" key="1">
    <citation type="journal article" date="2023" name="G3 (Bethesda)">
        <title>A chromosome-length genome assembly and annotation of blackberry (Rubus argutus, cv. 'Hillquist').</title>
        <authorList>
            <person name="Bruna T."/>
            <person name="Aryal R."/>
            <person name="Dudchenko O."/>
            <person name="Sargent D.J."/>
            <person name="Mead D."/>
            <person name="Buti M."/>
            <person name="Cavallini A."/>
            <person name="Hytonen T."/>
            <person name="Andres J."/>
            <person name="Pham M."/>
            <person name="Weisz D."/>
            <person name="Mascagni F."/>
            <person name="Usai G."/>
            <person name="Natali L."/>
            <person name="Bassil N."/>
            <person name="Fernandez G.E."/>
            <person name="Lomsadze A."/>
            <person name="Armour M."/>
            <person name="Olukolu B."/>
            <person name="Poorten T."/>
            <person name="Britton C."/>
            <person name="Davik J."/>
            <person name="Ashrafi H."/>
            <person name="Aiden E.L."/>
            <person name="Borodovsky M."/>
            <person name="Worthington M."/>
        </authorList>
    </citation>
    <scope>NUCLEOTIDE SEQUENCE [LARGE SCALE GENOMIC DNA]</scope>
    <source>
        <strain evidence="3">PI 553951</strain>
    </source>
</reference>
<sequence length="156" mass="17213">MLRLAALSHPPIPFPIPIPAQPDTHLNYFSSSSLLFKTQTQIPKRPIRFVALANNNNGLNQQEREDEKEKEEGIGSNGGDEMGKNGRSILSNIRWGDLLLDPDPNNILAVGLTGLLTWASVQVLWQLLFISLAILVAALKYSFIAAVLLFILITLL</sequence>
<dbReference type="EMBL" id="JBEDUW010000007">
    <property type="protein sequence ID" value="KAK9911953.1"/>
    <property type="molecule type" value="Genomic_DNA"/>
</dbReference>
<accession>A0AAW1VUA9</accession>
<evidence type="ECO:0000313" key="4">
    <source>
        <dbReference type="Proteomes" id="UP001457282"/>
    </source>
</evidence>
<keyword evidence="2" id="KW-0472">Membrane</keyword>
<proteinExistence type="predicted"/>
<feature type="compositionally biased region" description="Basic and acidic residues" evidence="1">
    <location>
        <begin position="62"/>
        <end position="73"/>
    </location>
</feature>
<evidence type="ECO:0008006" key="5">
    <source>
        <dbReference type="Google" id="ProtNLM"/>
    </source>
</evidence>
<dbReference type="PANTHER" id="PTHR36789:SF1">
    <property type="entry name" value="TRANSMEMBRANE PROTEIN"/>
    <property type="match status" value="1"/>
</dbReference>
<evidence type="ECO:0000256" key="2">
    <source>
        <dbReference type="SAM" id="Phobius"/>
    </source>
</evidence>
<evidence type="ECO:0000313" key="3">
    <source>
        <dbReference type="EMBL" id="KAK9911953.1"/>
    </source>
</evidence>
<keyword evidence="2" id="KW-1133">Transmembrane helix</keyword>
<keyword evidence="2" id="KW-0812">Transmembrane</keyword>
<dbReference type="PANTHER" id="PTHR36789">
    <property type="entry name" value="TRANSMEMBRANE PROTEIN"/>
    <property type="match status" value="1"/>
</dbReference>
<feature type="transmembrane region" description="Helical" evidence="2">
    <location>
        <begin position="132"/>
        <end position="155"/>
    </location>
</feature>
<organism evidence="3 4">
    <name type="scientific">Rubus argutus</name>
    <name type="common">Southern blackberry</name>
    <dbReference type="NCBI Taxonomy" id="59490"/>
    <lineage>
        <taxon>Eukaryota</taxon>
        <taxon>Viridiplantae</taxon>
        <taxon>Streptophyta</taxon>
        <taxon>Embryophyta</taxon>
        <taxon>Tracheophyta</taxon>
        <taxon>Spermatophyta</taxon>
        <taxon>Magnoliopsida</taxon>
        <taxon>eudicotyledons</taxon>
        <taxon>Gunneridae</taxon>
        <taxon>Pentapetalae</taxon>
        <taxon>rosids</taxon>
        <taxon>fabids</taxon>
        <taxon>Rosales</taxon>
        <taxon>Rosaceae</taxon>
        <taxon>Rosoideae</taxon>
        <taxon>Rosoideae incertae sedis</taxon>
        <taxon>Rubus</taxon>
    </lineage>
</organism>
<keyword evidence="4" id="KW-1185">Reference proteome</keyword>
<dbReference type="AlphaFoldDB" id="A0AAW1VUA9"/>
<name>A0AAW1VUA9_RUBAR</name>
<feature type="transmembrane region" description="Helical" evidence="2">
    <location>
        <begin position="107"/>
        <end position="125"/>
    </location>
</feature>
<protein>
    <recommendedName>
        <fullName evidence="5">Transmembrane protein</fullName>
    </recommendedName>
</protein>
<evidence type="ECO:0000256" key="1">
    <source>
        <dbReference type="SAM" id="MobiDB-lite"/>
    </source>
</evidence>
<dbReference type="Proteomes" id="UP001457282">
    <property type="component" value="Unassembled WGS sequence"/>
</dbReference>
<comment type="caution">
    <text evidence="3">The sequence shown here is derived from an EMBL/GenBank/DDBJ whole genome shotgun (WGS) entry which is preliminary data.</text>
</comment>
<gene>
    <name evidence="3" type="ORF">M0R45_035831</name>
</gene>
<feature type="region of interest" description="Disordered" evidence="1">
    <location>
        <begin position="58"/>
        <end position="85"/>
    </location>
</feature>